<feature type="domain" description="Major facilitator superfamily (MFS) profile" evidence="3">
    <location>
        <begin position="1"/>
        <end position="350"/>
    </location>
</feature>
<dbReference type="AlphaFoldDB" id="A0A2B4S4E7"/>
<dbReference type="InterPro" id="IPR020846">
    <property type="entry name" value="MFS_dom"/>
</dbReference>
<gene>
    <name evidence="4" type="primary">Slc16a2</name>
    <name evidence="4" type="ORF">AWC38_SpisGene12135</name>
</gene>
<dbReference type="PANTHER" id="PTHR11360:SF251">
    <property type="entry name" value="MAJOR FACILITATOR SUPERFAMILY (MFS) PROFILE DOMAIN-CONTAINING PROTEIN"/>
    <property type="match status" value="1"/>
</dbReference>
<protein>
    <submittedName>
        <fullName evidence="4">Monocarboxylate transporter 8</fullName>
    </submittedName>
</protein>
<evidence type="ECO:0000259" key="3">
    <source>
        <dbReference type="PROSITE" id="PS50850"/>
    </source>
</evidence>
<feature type="transmembrane region" description="Helical" evidence="2">
    <location>
        <begin position="296"/>
        <end position="316"/>
    </location>
</feature>
<evidence type="ECO:0000313" key="5">
    <source>
        <dbReference type="Proteomes" id="UP000225706"/>
    </source>
</evidence>
<dbReference type="InterPro" id="IPR011701">
    <property type="entry name" value="MFS"/>
</dbReference>
<name>A0A2B4S4E7_STYPI</name>
<feature type="transmembrane region" description="Helical" evidence="2">
    <location>
        <begin position="235"/>
        <end position="252"/>
    </location>
</feature>
<proteinExistence type="predicted"/>
<evidence type="ECO:0000256" key="2">
    <source>
        <dbReference type="SAM" id="Phobius"/>
    </source>
</evidence>
<feature type="transmembrane region" description="Helical" evidence="2">
    <location>
        <begin position="78"/>
        <end position="98"/>
    </location>
</feature>
<dbReference type="EMBL" id="LSMT01000211">
    <property type="protein sequence ID" value="PFX23335.1"/>
    <property type="molecule type" value="Genomic_DNA"/>
</dbReference>
<keyword evidence="5" id="KW-1185">Reference proteome</keyword>
<dbReference type="InterPro" id="IPR036259">
    <property type="entry name" value="MFS_trans_sf"/>
</dbReference>
<feature type="transmembrane region" description="Helical" evidence="2">
    <location>
        <begin position="20"/>
        <end position="40"/>
    </location>
</feature>
<feature type="transmembrane region" description="Helical" evidence="2">
    <location>
        <begin position="164"/>
        <end position="186"/>
    </location>
</feature>
<keyword evidence="2" id="KW-0472">Membrane</keyword>
<feature type="transmembrane region" description="Helical" evidence="2">
    <location>
        <begin position="46"/>
        <end position="66"/>
    </location>
</feature>
<reference evidence="5" key="1">
    <citation type="journal article" date="2017" name="bioRxiv">
        <title>Comparative analysis of the genomes of Stylophora pistillata and Acropora digitifera provides evidence for extensive differences between species of corals.</title>
        <authorList>
            <person name="Voolstra C.R."/>
            <person name="Li Y."/>
            <person name="Liew Y.J."/>
            <person name="Baumgarten S."/>
            <person name="Zoccola D."/>
            <person name="Flot J.-F."/>
            <person name="Tambutte S."/>
            <person name="Allemand D."/>
            <person name="Aranda M."/>
        </authorList>
    </citation>
    <scope>NUCLEOTIDE SEQUENCE [LARGE SCALE GENOMIC DNA]</scope>
</reference>
<dbReference type="GO" id="GO:0022857">
    <property type="term" value="F:transmembrane transporter activity"/>
    <property type="evidence" value="ECO:0007669"/>
    <property type="project" value="InterPro"/>
</dbReference>
<evidence type="ECO:0000313" key="4">
    <source>
        <dbReference type="EMBL" id="PFX23335.1"/>
    </source>
</evidence>
<dbReference type="SUPFAM" id="SSF103473">
    <property type="entry name" value="MFS general substrate transporter"/>
    <property type="match status" value="1"/>
</dbReference>
<dbReference type="GO" id="GO:0016020">
    <property type="term" value="C:membrane"/>
    <property type="evidence" value="ECO:0007669"/>
    <property type="project" value="UniProtKB-SubCell"/>
</dbReference>
<dbReference type="PROSITE" id="PS50850">
    <property type="entry name" value="MFS"/>
    <property type="match status" value="1"/>
</dbReference>
<dbReference type="OrthoDB" id="5988195at2759"/>
<comment type="caution">
    <text evidence="4">The sequence shown here is derived from an EMBL/GenBank/DDBJ whole genome shotgun (WGS) entry which is preliminary data.</text>
</comment>
<comment type="subcellular location">
    <subcellularLocation>
        <location evidence="1">Membrane</location>
        <topology evidence="1">Multi-pass membrane protein</topology>
    </subcellularLocation>
</comment>
<evidence type="ECO:0000256" key="1">
    <source>
        <dbReference type="ARBA" id="ARBA00004141"/>
    </source>
</evidence>
<sequence>MVWFPGLLAGYLCDQFGCRITCFLGGMLCVAGLAATSLANSLTLMYFTYGFVHGLGACFIFISNFLAVGKYFNEKLSLAVGITALGSSVGVLCNGPLLQVLLDAFEWRNTFRIMAATFALICILGLNINPNVVETTMAAEGKSEALDTEQQVGIKGRISFYCSVWTFPVYTFRVISLTMGCFGMYIPYISLVKYCEDVGVTAQSASRLFSFIGLSSSLARILTGKLFNNAKINSVFVNQLSLFIAGVAVLLLPLATKYWALVIFSCAYGISDGIFVTTQCYILLSWVDKERATASFCIESLLTSFSVATGGPIAGLMADKNGDYTNSFYMTGGVLMLAFIIPFALIFINGRKSQVSPQVSREKDDVEATNTVPSAKVIAKDFPVS</sequence>
<keyword evidence="2" id="KW-0812">Transmembrane</keyword>
<dbReference type="InterPro" id="IPR050327">
    <property type="entry name" value="Proton-linked_MCT"/>
</dbReference>
<dbReference type="Pfam" id="PF07690">
    <property type="entry name" value="MFS_1"/>
    <property type="match status" value="2"/>
</dbReference>
<feature type="transmembrane region" description="Helical" evidence="2">
    <location>
        <begin position="258"/>
        <end position="284"/>
    </location>
</feature>
<organism evidence="4 5">
    <name type="scientific">Stylophora pistillata</name>
    <name type="common">Smooth cauliflower coral</name>
    <dbReference type="NCBI Taxonomy" id="50429"/>
    <lineage>
        <taxon>Eukaryota</taxon>
        <taxon>Metazoa</taxon>
        <taxon>Cnidaria</taxon>
        <taxon>Anthozoa</taxon>
        <taxon>Hexacorallia</taxon>
        <taxon>Scleractinia</taxon>
        <taxon>Astrocoeniina</taxon>
        <taxon>Pocilloporidae</taxon>
        <taxon>Stylophora</taxon>
    </lineage>
</organism>
<dbReference type="Gene3D" id="1.20.1250.20">
    <property type="entry name" value="MFS general substrate transporter like domains"/>
    <property type="match status" value="2"/>
</dbReference>
<accession>A0A2B4S4E7</accession>
<keyword evidence="2" id="KW-1133">Transmembrane helix</keyword>
<dbReference type="Proteomes" id="UP000225706">
    <property type="component" value="Unassembled WGS sequence"/>
</dbReference>
<feature type="transmembrane region" description="Helical" evidence="2">
    <location>
        <begin position="110"/>
        <end position="128"/>
    </location>
</feature>
<dbReference type="PANTHER" id="PTHR11360">
    <property type="entry name" value="MONOCARBOXYLATE TRANSPORTER"/>
    <property type="match status" value="1"/>
</dbReference>
<feature type="transmembrane region" description="Helical" evidence="2">
    <location>
        <begin position="328"/>
        <end position="348"/>
    </location>
</feature>